<dbReference type="Proteomes" id="UP000187429">
    <property type="component" value="Unassembled WGS sequence"/>
</dbReference>
<keyword evidence="4" id="KW-1185">Reference proteome</keyword>
<dbReference type="GO" id="GO:0003857">
    <property type="term" value="F:(3S)-3-hydroxyacyl-CoA dehydrogenase (NAD+) activity"/>
    <property type="evidence" value="ECO:0007669"/>
    <property type="project" value="TreeGrafter"/>
</dbReference>
<dbReference type="GO" id="GO:0006635">
    <property type="term" value="P:fatty acid beta-oxidation"/>
    <property type="evidence" value="ECO:0007669"/>
    <property type="project" value="TreeGrafter"/>
</dbReference>
<feature type="non-terminal residue" evidence="3">
    <location>
        <position position="119"/>
    </location>
</feature>
<dbReference type="Pfam" id="PF02737">
    <property type="entry name" value="3HCDH_N"/>
    <property type="match status" value="1"/>
</dbReference>
<evidence type="ECO:0000256" key="1">
    <source>
        <dbReference type="ARBA" id="ARBA00023027"/>
    </source>
</evidence>
<accession>A0A1R1WXW5</accession>
<dbReference type="OrthoDB" id="5958943at2759"/>
<dbReference type="EMBL" id="LSSM01007707">
    <property type="protein sequence ID" value="OMJ07215.1"/>
    <property type="molecule type" value="Genomic_DNA"/>
</dbReference>
<dbReference type="PANTHER" id="PTHR43561">
    <property type="match status" value="1"/>
</dbReference>
<dbReference type="PANTHER" id="PTHR43561:SF3">
    <property type="entry name" value="HYDROXYACYL-COENZYME A DEHYDROGENASE, MITOCHONDRIAL"/>
    <property type="match status" value="1"/>
</dbReference>
<dbReference type="InterPro" id="IPR036291">
    <property type="entry name" value="NAD(P)-bd_dom_sf"/>
</dbReference>
<evidence type="ECO:0000313" key="4">
    <source>
        <dbReference type="Proteomes" id="UP000187429"/>
    </source>
</evidence>
<dbReference type="AlphaFoldDB" id="A0A1R1WXW5"/>
<evidence type="ECO:0000313" key="3">
    <source>
        <dbReference type="EMBL" id="OMJ07215.1"/>
    </source>
</evidence>
<feature type="domain" description="3-hydroxyacyl-CoA dehydrogenase NAD binding" evidence="2">
    <location>
        <begin position="43"/>
        <end position="103"/>
    </location>
</feature>
<evidence type="ECO:0000259" key="2">
    <source>
        <dbReference type="Pfam" id="PF02737"/>
    </source>
</evidence>
<sequence>MLSRLSAISKTPVRQCVGAYTRLYSATTDTTPSKTKQTSPFEKVTVFGAGLMGAGIAQVSAMSNHQVQLVDVSEDAINKGQTYILKSLKRIAKKKFPESQPEQISFTENIYSKIDFSTN</sequence>
<dbReference type="InterPro" id="IPR006176">
    <property type="entry name" value="3-OHacyl-CoA_DH_NAD-bd"/>
</dbReference>
<dbReference type="SUPFAM" id="SSF51735">
    <property type="entry name" value="NAD(P)-binding Rossmann-fold domains"/>
    <property type="match status" value="1"/>
</dbReference>
<dbReference type="GO" id="GO:0005739">
    <property type="term" value="C:mitochondrion"/>
    <property type="evidence" value="ECO:0007669"/>
    <property type="project" value="TreeGrafter"/>
</dbReference>
<comment type="caution">
    <text evidence="3">The sequence shown here is derived from an EMBL/GenBank/DDBJ whole genome shotgun (WGS) entry which is preliminary data.</text>
</comment>
<proteinExistence type="predicted"/>
<keyword evidence="1" id="KW-0520">NAD</keyword>
<organism evidence="3 4">
    <name type="scientific">Smittium culicis</name>
    <dbReference type="NCBI Taxonomy" id="133412"/>
    <lineage>
        <taxon>Eukaryota</taxon>
        <taxon>Fungi</taxon>
        <taxon>Fungi incertae sedis</taxon>
        <taxon>Zoopagomycota</taxon>
        <taxon>Kickxellomycotina</taxon>
        <taxon>Harpellomycetes</taxon>
        <taxon>Harpellales</taxon>
        <taxon>Legeriomycetaceae</taxon>
        <taxon>Smittium</taxon>
    </lineage>
</organism>
<name>A0A1R1WXW5_9FUNG</name>
<dbReference type="Gene3D" id="3.40.50.720">
    <property type="entry name" value="NAD(P)-binding Rossmann-like Domain"/>
    <property type="match status" value="1"/>
</dbReference>
<protein>
    <submittedName>
        <fullName evidence="3">Putative 3-hydroxyacyl-CoA dehydrogenase</fullName>
    </submittedName>
</protein>
<dbReference type="GO" id="GO:0070403">
    <property type="term" value="F:NAD+ binding"/>
    <property type="evidence" value="ECO:0007669"/>
    <property type="project" value="InterPro"/>
</dbReference>
<reference evidence="4" key="1">
    <citation type="submission" date="2017-01" db="EMBL/GenBank/DDBJ databases">
        <authorList>
            <person name="Wang Y."/>
            <person name="White M."/>
            <person name="Kvist S."/>
            <person name="Moncalvo J.-M."/>
        </authorList>
    </citation>
    <scope>NUCLEOTIDE SEQUENCE [LARGE SCALE GENOMIC DNA]</scope>
    <source>
        <strain evidence="4">ID-206-W2</strain>
    </source>
</reference>
<gene>
    <name evidence="3" type="ORF">AYI69_g11535</name>
</gene>
<dbReference type="InterPro" id="IPR052242">
    <property type="entry name" value="Mito_3-hydroxyacyl-CoA_DH"/>
</dbReference>